<comment type="caution">
    <text evidence="3">The sequence shown here is derived from an EMBL/GenBank/DDBJ whole genome shotgun (WGS) entry which is preliminary data.</text>
</comment>
<evidence type="ECO:0000256" key="1">
    <source>
        <dbReference type="SAM" id="MobiDB-lite"/>
    </source>
</evidence>
<evidence type="ECO:0000256" key="2">
    <source>
        <dbReference type="SAM" id="SignalP"/>
    </source>
</evidence>
<name>A0A8H7QSA9_9FUNG</name>
<evidence type="ECO:0000313" key="3">
    <source>
        <dbReference type="EMBL" id="KAG2197771.1"/>
    </source>
</evidence>
<accession>A0A8H7QSA9</accession>
<dbReference type="AlphaFoldDB" id="A0A8H7QSA9"/>
<feature type="chain" id="PRO_5034425100" evidence="2">
    <location>
        <begin position="24"/>
        <end position="334"/>
    </location>
</feature>
<keyword evidence="2" id="KW-0732">Signal</keyword>
<feature type="compositionally biased region" description="Acidic residues" evidence="1">
    <location>
        <begin position="274"/>
        <end position="322"/>
    </location>
</feature>
<gene>
    <name evidence="3" type="ORF">INT46_000696</name>
</gene>
<reference evidence="3" key="1">
    <citation type="submission" date="2020-12" db="EMBL/GenBank/DDBJ databases">
        <title>Metabolic potential, ecology and presence of endohyphal bacteria is reflected in genomic diversity of Mucoromycotina.</title>
        <authorList>
            <person name="Muszewska A."/>
            <person name="Okrasinska A."/>
            <person name="Steczkiewicz K."/>
            <person name="Drgas O."/>
            <person name="Orlowska M."/>
            <person name="Perlinska-Lenart U."/>
            <person name="Aleksandrzak-Piekarczyk T."/>
            <person name="Szatraj K."/>
            <person name="Zielenkiewicz U."/>
            <person name="Pilsyk S."/>
            <person name="Malc E."/>
            <person name="Mieczkowski P."/>
            <person name="Kruszewska J.S."/>
            <person name="Biernat P."/>
            <person name="Pawlowska J."/>
        </authorList>
    </citation>
    <scope>NUCLEOTIDE SEQUENCE</scope>
    <source>
        <strain evidence="3">CBS 226.32</strain>
    </source>
</reference>
<feature type="region of interest" description="Disordered" evidence="1">
    <location>
        <begin position="208"/>
        <end position="234"/>
    </location>
</feature>
<feature type="region of interest" description="Disordered" evidence="1">
    <location>
        <begin position="269"/>
        <end position="334"/>
    </location>
</feature>
<protein>
    <submittedName>
        <fullName evidence="3">Uncharacterized protein</fullName>
    </submittedName>
</protein>
<keyword evidence="4" id="KW-1185">Reference proteome</keyword>
<sequence length="334" mass="36016">MHFNILSLFSISAIFVSTFSVYGVDVTGATDTATGAVANVTECLNIDKAGNIVHCVTGEAVSSDKTLPLKRSLKLSRRRLLKRHGSSKKANQELEPDVNSDSTKQDEAELYSSTFDDSAIYAALEDGTFVNSVFTDDDKATSAAVNESDNSSAFTVDEAELDPLTASETSTNTAETAEAELNPLTASETSANIAEIAEAELNPLTASEASTDTTETAEAELNPLIANETNTDTAETVDSNLEFDATEDEVNPESGESNITSVVTDTVAELTSFNDDEENEDEDGDEDEDEDEDDEDDEEDEEEEDEDEEDEDEDEDEDDENELGGNYAEATDAY</sequence>
<dbReference type="EMBL" id="JAEPRC010000418">
    <property type="protein sequence ID" value="KAG2197771.1"/>
    <property type="molecule type" value="Genomic_DNA"/>
</dbReference>
<feature type="signal peptide" evidence="2">
    <location>
        <begin position="1"/>
        <end position="23"/>
    </location>
</feature>
<feature type="region of interest" description="Disordered" evidence="1">
    <location>
        <begin position="81"/>
        <end position="106"/>
    </location>
</feature>
<dbReference type="Proteomes" id="UP000650833">
    <property type="component" value="Unassembled WGS sequence"/>
</dbReference>
<proteinExistence type="predicted"/>
<organism evidence="3 4">
    <name type="scientific">Mucor plumbeus</name>
    <dbReference type="NCBI Taxonomy" id="97098"/>
    <lineage>
        <taxon>Eukaryota</taxon>
        <taxon>Fungi</taxon>
        <taxon>Fungi incertae sedis</taxon>
        <taxon>Mucoromycota</taxon>
        <taxon>Mucoromycotina</taxon>
        <taxon>Mucoromycetes</taxon>
        <taxon>Mucorales</taxon>
        <taxon>Mucorineae</taxon>
        <taxon>Mucoraceae</taxon>
        <taxon>Mucor</taxon>
    </lineage>
</organism>
<evidence type="ECO:0000313" key="4">
    <source>
        <dbReference type="Proteomes" id="UP000650833"/>
    </source>
</evidence>
<feature type="compositionally biased region" description="Low complexity" evidence="1">
    <location>
        <begin position="208"/>
        <end position="220"/>
    </location>
</feature>